<dbReference type="Pfam" id="PF00892">
    <property type="entry name" value="EamA"/>
    <property type="match status" value="2"/>
</dbReference>
<dbReference type="InterPro" id="IPR000620">
    <property type="entry name" value="EamA_dom"/>
</dbReference>
<evidence type="ECO:0000256" key="3">
    <source>
        <dbReference type="ARBA" id="ARBA00022989"/>
    </source>
</evidence>
<evidence type="ECO:0000256" key="5">
    <source>
        <dbReference type="SAM" id="Phobius"/>
    </source>
</evidence>
<evidence type="ECO:0000313" key="7">
    <source>
        <dbReference type="EMBL" id="QEA07871.1"/>
    </source>
</evidence>
<feature type="transmembrane region" description="Helical" evidence="5">
    <location>
        <begin position="73"/>
        <end position="94"/>
    </location>
</feature>
<feature type="transmembrane region" description="Helical" evidence="5">
    <location>
        <begin position="12"/>
        <end position="34"/>
    </location>
</feature>
<feature type="transmembrane region" description="Helical" evidence="5">
    <location>
        <begin position="218"/>
        <end position="240"/>
    </location>
</feature>
<feature type="transmembrane region" description="Helical" evidence="5">
    <location>
        <begin position="187"/>
        <end position="206"/>
    </location>
</feature>
<evidence type="ECO:0000256" key="1">
    <source>
        <dbReference type="ARBA" id="ARBA00004141"/>
    </source>
</evidence>
<organism evidence="7">
    <name type="scientific">uncultured organism</name>
    <dbReference type="NCBI Taxonomy" id="155900"/>
    <lineage>
        <taxon>unclassified sequences</taxon>
        <taxon>environmental samples</taxon>
    </lineage>
</organism>
<dbReference type="EMBL" id="MN079434">
    <property type="protein sequence ID" value="QEA07871.1"/>
    <property type="molecule type" value="Genomic_DNA"/>
</dbReference>
<gene>
    <name evidence="7" type="ORF">KBTEX_04236</name>
</gene>
<evidence type="ECO:0000259" key="6">
    <source>
        <dbReference type="Pfam" id="PF00892"/>
    </source>
</evidence>
<feature type="transmembrane region" description="Helical" evidence="5">
    <location>
        <begin position="252"/>
        <end position="268"/>
    </location>
</feature>
<keyword evidence="3 5" id="KW-1133">Transmembrane helix</keyword>
<comment type="subcellular location">
    <subcellularLocation>
        <location evidence="1">Membrane</location>
        <topology evidence="1">Multi-pass membrane protein</topology>
    </subcellularLocation>
</comment>
<dbReference type="InterPro" id="IPR050638">
    <property type="entry name" value="AA-Vitamin_Transporters"/>
</dbReference>
<keyword evidence="2 5" id="KW-0812">Transmembrane</keyword>
<feature type="transmembrane region" description="Helical" evidence="5">
    <location>
        <begin position="274"/>
        <end position="291"/>
    </location>
</feature>
<name>A0A5B8RGZ8_9ZZZZ</name>
<sequence length="309" mass="31939">MVDQGERQAVWRVAMPALFVVLWSTGFIGARLGLPHAEPFTFLTTRMLAASVLLAAVAVITRAPWPDTARGTGHIVVAGLLVHGGYLGGVFWAIGHGLAAGVTAIIVSLQPVLTAALAGLVLGERVTARQWAGLLLGLAGVVLVVSSRIGGATASAVSLGGAVLALLSITFGTLYQKRFCPATDLRTGGAIQFGACAVALFIPALALETRVIDWTGEFVFALAWLVLVLSVGAVGLLFALIRHGAAAKVASLFYLAPPFTVILGYLLFDERLAPRAIAGLAVVMAGVALVNTGGRRLSRRRGASATESP</sequence>
<dbReference type="GO" id="GO:0016020">
    <property type="term" value="C:membrane"/>
    <property type="evidence" value="ECO:0007669"/>
    <property type="project" value="UniProtKB-SubCell"/>
</dbReference>
<dbReference type="InterPro" id="IPR037185">
    <property type="entry name" value="EmrE-like"/>
</dbReference>
<reference evidence="7" key="1">
    <citation type="submission" date="2019-06" db="EMBL/GenBank/DDBJ databases">
        <authorList>
            <person name="Murdoch R.W."/>
            <person name="Fathepure B."/>
        </authorList>
    </citation>
    <scope>NUCLEOTIDE SEQUENCE</scope>
</reference>
<feature type="domain" description="EamA" evidence="6">
    <location>
        <begin position="18"/>
        <end position="145"/>
    </location>
</feature>
<proteinExistence type="predicted"/>
<dbReference type="AlphaFoldDB" id="A0A5B8RGZ8"/>
<dbReference type="Gene3D" id="1.10.3730.20">
    <property type="match status" value="2"/>
</dbReference>
<accession>A0A5B8RGZ8</accession>
<feature type="transmembrane region" description="Helical" evidence="5">
    <location>
        <begin position="40"/>
        <end position="61"/>
    </location>
</feature>
<dbReference type="PANTHER" id="PTHR32322">
    <property type="entry name" value="INNER MEMBRANE TRANSPORTER"/>
    <property type="match status" value="1"/>
</dbReference>
<protein>
    <recommendedName>
        <fullName evidence="6">EamA domain-containing protein</fullName>
    </recommendedName>
</protein>
<feature type="domain" description="EamA" evidence="6">
    <location>
        <begin position="162"/>
        <end position="291"/>
    </location>
</feature>
<feature type="transmembrane region" description="Helical" evidence="5">
    <location>
        <begin position="131"/>
        <end position="150"/>
    </location>
</feature>
<evidence type="ECO:0000256" key="4">
    <source>
        <dbReference type="ARBA" id="ARBA00023136"/>
    </source>
</evidence>
<dbReference type="SUPFAM" id="SSF103481">
    <property type="entry name" value="Multidrug resistance efflux transporter EmrE"/>
    <property type="match status" value="2"/>
</dbReference>
<feature type="transmembrane region" description="Helical" evidence="5">
    <location>
        <begin position="100"/>
        <end position="122"/>
    </location>
</feature>
<evidence type="ECO:0000256" key="2">
    <source>
        <dbReference type="ARBA" id="ARBA00022692"/>
    </source>
</evidence>
<feature type="transmembrane region" description="Helical" evidence="5">
    <location>
        <begin position="156"/>
        <end position="175"/>
    </location>
</feature>
<keyword evidence="4 5" id="KW-0472">Membrane</keyword>
<dbReference type="PANTHER" id="PTHR32322:SF2">
    <property type="entry name" value="EAMA DOMAIN-CONTAINING PROTEIN"/>
    <property type="match status" value="1"/>
</dbReference>